<dbReference type="Pfam" id="PF01734">
    <property type="entry name" value="Patatin"/>
    <property type="match status" value="1"/>
</dbReference>
<dbReference type="GO" id="GO:0016787">
    <property type="term" value="F:hydrolase activity"/>
    <property type="evidence" value="ECO:0007669"/>
    <property type="project" value="UniProtKB-UniRule"/>
</dbReference>
<keyword evidence="2" id="KW-0442">Lipid degradation</keyword>
<evidence type="ECO:0000313" key="5">
    <source>
        <dbReference type="Proteomes" id="UP000317778"/>
    </source>
</evidence>
<feature type="domain" description="PNPLA" evidence="3">
    <location>
        <begin position="8"/>
        <end position="196"/>
    </location>
</feature>
<comment type="caution">
    <text evidence="4">The sequence shown here is derived from an EMBL/GenBank/DDBJ whole genome shotgun (WGS) entry which is preliminary data.</text>
</comment>
<feature type="active site" description="Proton acceptor" evidence="2">
    <location>
        <position position="182"/>
    </location>
</feature>
<evidence type="ECO:0000256" key="2">
    <source>
        <dbReference type="PROSITE-ProRule" id="PRU01161"/>
    </source>
</evidence>
<evidence type="ECO:0000256" key="1">
    <source>
        <dbReference type="ARBA" id="ARBA00023098"/>
    </source>
</evidence>
<dbReference type="SUPFAM" id="SSF52151">
    <property type="entry name" value="FabD/lysophospholipase-like"/>
    <property type="match status" value="1"/>
</dbReference>
<reference evidence="4 5" key="1">
    <citation type="submission" date="2017-06" db="EMBL/GenBank/DDBJ databases">
        <title>Novel microbial phyla capable of carbon fixation and sulfur reduction in deep-sea sediments.</title>
        <authorList>
            <person name="Huang J."/>
            <person name="Baker B."/>
            <person name="Wang Y."/>
        </authorList>
    </citation>
    <scope>NUCLEOTIDE SEQUENCE [LARGE SCALE GENOMIC DNA]</scope>
    <source>
        <strain evidence="4">B3_TA06</strain>
    </source>
</reference>
<gene>
    <name evidence="4" type="ORF">CEE36_01315</name>
</gene>
<accession>A0A532VB45</accession>
<organism evidence="4 5">
    <name type="scientific">candidate division TA06 bacterium B3_TA06</name>
    <dbReference type="NCBI Taxonomy" id="2012487"/>
    <lineage>
        <taxon>Bacteria</taxon>
        <taxon>Bacteria division TA06</taxon>
    </lineage>
</organism>
<dbReference type="InterPro" id="IPR016035">
    <property type="entry name" value="Acyl_Trfase/lysoPLipase"/>
</dbReference>
<keyword evidence="1 2" id="KW-0443">Lipid metabolism</keyword>
<feature type="active site" description="Nucleophile" evidence="2">
    <location>
        <position position="42"/>
    </location>
</feature>
<dbReference type="InterPro" id="IPR002641">
    <property type="entry name" value="PNPLA_dom"/>
</dbReference>
<evidence type="ECO:0000313" key="4">
    <source>
        <dbReference type="EMBL" id="TKJ44409.1"/>
    </source>
</evidence>
<protein>
    <recommendedName>
        <fullName evidence="3">PNPLA domain-containing protein</fullName>
    </recommendedName>
</protein>
<dbReference type="GO" id="GO:0016042">
    <property type="term" value="P:lipid catabolic process"/>
    <property type="evidence" value="ECO:0007669"/>
    <property type="project" value="UniProtKB-UniRule"/>
</dbReference>
<dbReference type="PROSITE" id="PS51635">
    <property type="entry name" value="PNPLA"/>
    <property type="match status" value="1"/>
</dbReference>
<dbReference type="AlphaFoldDB" id="A0A532VB45"/>
<comment type="caution">
    <text evidence="2">Lacks conserved residue(s) required for the propagation of feature annotation.</text>
</comment>
<dbReference type="Proteomes" id="UP000317778">
    <property type="component" value="Unassembled WGS sequence"/>
</dbReference>
<sequence>MATKRIAFCITGGGARISQQAAMCDFLITEKGKVPEVLSGTSAGGLLTVAVDSILAERWGWDGLKNILWNVKNDEIYRNIPVLKKAVLILCKRFAAWYETSPERELFRKMLKEIKINKLKELKRICYICGVRNQDGHDTRWYNRDKNHGELKIEDVLMGTSAIPFKFPPQEVPYNSGPYYVDGGAGRDFSPLEVLFEHPLDEIYIMTPGRSKNPPKINSQWIVDNVYAAVDHMLNDLFDLQVDYYPRLDPQTDYYVIQPVFEYPFDPIDFEKGFEQYKATWRWLEKNFDKIKPQPSDWPPKRHKAKPGIETILKLMARRESKRR</sequence>
<name>A0A532VB45_UNCT6</name>
<dbReference type="Gene3D" id="3.40.1090.10">
    <property type="entry name" value="Cytosolic phospholipase A2 catalytic domain"/>
    <property type="match status" value="1"/>
</dbReference>
<dbReference type="EMBL" id="NJBO01000001">
    <property type="protein sequence ID" value="TKJ44409.1"/>
    <property type="molecule type" value="Genomic_DNA"/>
</dbReference>
<evidence type="ECO:0000259" key="3">
    <source>
        <dbReference type="PROSITE" id="PS51635"/>
    </source>
</evidence>
<feature type="short sequence motif" description="DGA/G" evidence="2">
    <location>
        <begin position="182"/>
        <end position="184"/>
    </location>
</feature>
<proteinExistence type="predicted"/>
<feature type="short sequence motif" description="GXSXG" evidence="2">
    <location>
        <begin position="40"/>
        <end position="44"/>
    </location>
</feature>
<keyword evidence="2" id="KW-0378">Hydrolase</keyword>